<dbReference type="Gene3D" id="3.40.50.150">
    <property type="entry name" value="Vaccinia Virus protein VP39"/>
    <property type="match status" value="1"/>
</dbReference>
<comment type="caution">
    <text evidence="2">The sequence shown here is derived from an EMBL/GenBank/DDBJ whole genome shotgun (WGS) entry which is preliminary data.</text>
</comment>
<dbReference type="AlphaFoldDB" id="A0A419UZZ2"/>
<protein>
    <submittedName>
        <fullName evidence="2">FkbM family methyltransferase</fullName>
    </submittedName>
</protein>
<accession>A0A419UZZ2</accession>
<organism evidence="2 3">
    <name type="scientific">Sinobaca qinghaiensis</name>
    <dbReference type="NCBI Taxonomy" id="342944"/>
    <lineage>
        <taxon>Bacteria</taxon>
        <taxon>Bacillati</taxon>
        <taxon>Bacillota</taxon>
        <taxon>Bacilli</taxon>
        <taxon>Bacillales</taxon>
        <taxon>Sporolactobacillaceae</taxon>
        <taxon>Sinobaca</taxon>
    </lineage>
</organism>
<dbReference type="GO" id="GO:0008168">
    <property type="term" value="F:methyltransferase activity"/>
    <property type="evidence" value="ECO:0007669"/>
    <property type="project" value="UniProtKB-KW"/>
</dbReference>
<dbReference type="Pfam" id="PF13649">
    <property type="entry name" value="Methyltransf_25"/>
    <property type="match status" value="1"/>
</dbReference>
<keyword evidence="2" id="KW-0489">Methyltransferase</keyword>
<evidence type="ECO:0000313" key="3">
    <source>
        <dbReference type="Proteomes" id="UP000285120"/>
    </source>
</evidence>
<evidence type="ECO:0000259" key="1">
    <source>
        <dbReference type="Pfam" id="PF13649"/>
    </source>
</evidence>
<dbReference type="InterPro" id="IPR041698">
    <property type="entry name" value="Methyltransf_25"/>
</dbReference>
<dbReference type="RefSeq" id="WP_245960990.1">
    <property type="nucleotide sequence ID" value="NZ_RAPK01000010.1"/>
</dbReference>
<dbReference type="EMBL" id="RAPK01000010">
    <property type="protein sequence ID" value="RKD71239.1"/>
    <property type="molecule type" value="Genomic_DNA"/>
</dbReference>
<keyword evidence="2" id="KW-0808">Transferase</keyword>
<dbReference type="GO" id="GO:0032259">
    <property type="term" value="P:methylation"/>
    <property type="evidence" value="ECO:0007669"/>
    <property type="project" value="UniProtKB-KW"/>
</dbReference>
<dbReference type="InterPro" id="IPR029063">
    <property type="entry name" value="SAM-dependent_MTases_sf"/>
</dbReference>
<keyword evidence="3" id="KW-1185">Reference proteome</keyword>
<gene>
    <name evidence="2" type="ORF">ATL39_2635</name>
</gene>
<name>A0A419UZZ2_9BACL</name>
<reference evidence="2 3" key="1">
    <citation type="submission" date="2018-09" db="EMBL/GenBank/DDBJ databases">
        <title>Genomic Encyclopedia of Archaeal and Bacterial Type Strains, Phase II (KMG-II): from individual species to whole genera.</title>
        <authorList>
            <person name="Goeker M."/>
        </authorList>
    </citation>
    <scope>NUCLEOTIDE SEQUENCE [LARGE SCALE GENOMIC DNA]</scope>
    <source>
        <strain evidence="2 3">DSM 17008</strain>
    </source>
</reference>
<dbReference type="CDD" id="cd02440">
    <property type="entry name" value="AdoMet_MTases"/>
    <property type="match status" value="1"/>
</dbReference>
<evidence type="ECO:0000313" key="2">
    <source>
        <dbReference type="EMBL" id="RKD71239.1"/>
    </source>
</evidence>
<feature type="domain" description="Methyltransferase" evidence="1">
    <location>
        <begin position="78"/>
        <end position="163"/>
    </location>
</feature>
<sequence>MNKPLFTKDYWEQAWQNDPNTAIKKMEKAGQGSYQSKGFENWAEKFNADSFSAGGIKRTKRIITWIEQQTGSFEHLSILDVGAASGVFSIPFSKKGAGVHSLEPSSMLTSMLEENAEHHAVNLNIINQSFEEVELDKYGTFDLVFASMCPALTSWKAVEKAISCADKYVYISLMAGAKENKLVEELMPVLEVEGESISTDMYYLLQLLYVNDYSYQSLIERHQKTTSMSLDEVGNNINAWFTDYNISLNNDQIQEAVEYLNDMYGKDVPVTTGGKFGKVLIHL</sequence>
<dbReference type="Proteomes" id="UP000285120">
    <property type="component" value="Unassembled WGS sequence"/>
</dbReference>
<proteinExistence type="predicted"/>
<dbReference type="SUPFAM" id="SSF53335">
    <property type="entry name" value="S-adenosyl-L-methionine-dependent methyltransferases"/>
    <property type="match status" value="1"/>
</dbReference>